<dbReference type="SMART" id="SM00862">
    <property type="entry name" value="Trans_reg_C"/>
    <property type="match status" value="1"/>
</dbReference>
<dbReference type="Pfam" id="PF00486">
    <property type="entry name" value="Trans_reg_C"/>
    <property type="match status" value="1"/>
</dbReference>
<keyword evidence="3 5" id="KW-0238">DNA-binding</keyword>
<dbReference type="InterPro" id="IPR005158">
    <property type="entry name" value="BTAD"/>
</dbReference>
<evidence type="ECO:0000313" key="8">
    <source>
        <dbReference type="Proteomes" id="UP000249341"/>
    </source>
</evidence>
<organism evidence="7 8">
    <name type="scientific">Actinoplanes lutulentus</name>
    <dbReference type="NCBI Taxonomy" id="1287878"/>
    <lineage>
        <taxon>Bacteria</taxon>
        <taxon>Bacillati</taxon>
        <taxon>Actinomycetota</taxon>
        <taxon>Actinomycetes</taxon>
        <taxon>Micromonosporales</taxon>
        <taxon>Micromonosporaceae</taxon>
        <taxon>Actinoplanes</taxon>
    </lineage>
</organism>
<evidence type="ECO:0000256" key="5">
    <source>
        <dbReference type="PROSITE-ProRule" id="PRU01091"/>
    </source>
</evidence>
<feature type="DNA-binding region" description="OmpR/PhoB-type" evidence="5">
    <location>
        <begin position="16"/>
        <end position="120"/>
    </location>
</feature>
<dbReference type="PANTHER" id="PTHR35807">
    <property type="entry name" value="TRANSCRIPTIONAL REGULATOR REDD-RELATED"/>
    <property type="match status" value="1"/>
</dbReference>
<dbReference type="InterPro" id="IPR027417">
    <property type="entry name" value="P-loop_NTPase"/>
</dbReference>
<dbReference type="PANTHER" id="PTHR35807:SF1">
    <property type="entry name" value="TRANSCRIPTIONAL REGULATOR REDD"/>
    <property type="match status" value="1"/>
</dbReference>
<evidence type="ECO:0000256" key="3">
    <source>
        <dbReference type="ARBA" id="ARBA00023125"/>
    </source>
</evidence>
<dbReference type="Gene3D" id="1.10.10.10">
    <property type="entry name" value="Winged helix-like DNA-binding domain superfamily/Winged helix DNA-binding domain"/>
    <property type="match status" value="1"/>
</dbReference>
<dbReference type="Gene3D" id="1.25.40.10">
    <property type="entry name" value="Tetratricopeptide repeat domain"/>
    <property type="match status" value="2"/>
</dbReference>
<dbReference type="EMBL" id="QLMJ01000027">
    <property type="protein sequence ID" value="RAK26506.1"/>
    <property type="molecule type" value="Genomic_DNA"/>
</dbReference>
<dbReference type="InterPro" id="IPR001867">
    <property type="entry name" value="OmpR/PhoB-type_DNA-bd"/>
</dbReference>
<sequence>MASRKSPCLGGVGSVLAPARSGSIYVQVLGPLRIWRDGVQVDAGPRQQAYLFALLLAHAGHVVSTSSLVDLIWGTDVPPSAVNLIQKHVGGLRRMLEPGVTSRGDGSYVLRRGAGYVFAGDGEVADVVAFRELVATARSARDGAALDAYAEALGLWAGPAAKGMQHAAAAIPAFAALDGEFLDAAAAAAELAVALDRPQEVLAALRLAATMDPLHEPVHAGLVTTLAAAGLQAEALATFDEVRLRLAGELDVEPGPLLRAAHQRVLRLTLWPREAAGSLPRPAASAAEMAGLVGMAGLMGRAGLVGRIEERAELWRSIDAVMGGGSGVVLVEGEPGAGKTRLIEEAAAEARRRGAQVFWGQCLEGDGTPSMWPWVQVIETILTGLPAAARQKWLGGELGSLVQARADAPAGAMMPENDTRFRLFERVAGLVAEVSAQRPCVLIFDDLHWADVASLEVLAHLVTRLPRGSLVIGALRTVAPLPSAELTRLLAVASRAPGQRRIRLGPLAPADVAELVRRETGQAPEQDVVLGIHTRTAGNAFFVRELARLFAETGVFTADGVARAGVPATVRDVVYDRLAGLDDDVCALLRIAALVGRDIDLRLLAGVAGIGVQSCLDRLEPVDALGLLEPVPGNPFAVRFAHDLIRESVAGLTPRPKTPELHLRVADALEAAGLGDDAVAERLAHHLRAAGPLADPARTATSLIRAGQRAAAKSAVQAAEQHLRSAARTARSAGLAELELSALALTAAVGMQSRYGAATLDVLERAEQLARDLGWEREATGFQFSRWLVHATLLELDHGGVVARQLLEQGQASSDPTVRTYGLRAWGLHNWHIGDIGESFRYLTRSHELLHTTRDEDPVRYDVELLMDGMLAETTALHGRVDEARAMFDAAEAQATDPYAITVWSSLSARTAAIAGDPHWALRAAEAGIAADPDFSFVFLGTYQRLARCWALALTGPDPAAAIAEAQEIIAANLLEPTRTCVSTWHALLSEMWLAAGQVEEAAAALDRAEYLLETHGQRYAEGLILLLRARLMQARGAPVAAVRAAAGRAYTLSLEREAHLFARRVERFMAGLPG</sequence>
<evidence type="ECO:0000259" key="6">
    <source>
        <dbReference type="PROSITE" id="PS51755"/>
    </source>
</evidence>
<dbReference type="InterPro" id="IPR016032">
    <property type="entry name" value="Sig_transdc_resp-reg_C-effctor"/>
</dbReference>
<comment type="caution">
    <text evidence="7">The sequence shown here is derived from an EMBL/GenBank/DDBJ whole genome shotgun (WGS) entry which is preliminary data.</text>
</comment>
<evidence type="ECO:0000256" key="2">
    <source>
        <dbReference type="ARBA" id="ARBA00023015"/>
    </source>
</evidence>
<proteinExistence type="inferred from homology"/>
<dbReference type="Gene3D" id="3.40.50.300">
    <property type="entry name" value="P-loop containing nucleotide triphosphate hydrolases"/>
    <property type="match status" value="1"/>
</dbReference>
<dbReference type="GO" id="GO:0003677">
    <property type="term" value="F:DNA binding"/>
    <property type="evidence" value="ECO:0007669"/>
    <property type="project" value="UniProtKB-UniRule"/>
</dbReference>
<dbReference type="SUPFAM" id="SSF52540">
    <property type="entry name" value="P-loop containing nucleoside triphosphate hydrolases"/>
    <property type="match status" value="1"/>
</dbReference>
<dbReference type="PROSITE" id="PS51755">
    <property type="entry name" value="OMPR_PHOB"/>
    <property type="match status" value="1"/>
</dbReference>
<dbReference type="GO" id="GO:0006355">
    <property type="term" value="P:regulation of DNA-templated transcription"/>
    <property type="evidence" value="ECO:0007669"/>
    <property type="project" value="InterPro"/>
</dbReference>
<dbReference type="Proteomes" id="UP000249341">
    <property type="component" value="Unassembled WGS sequence"/>
</dbReference>
<evidence type="ECO:0000256" key="1">
    <source>
        <dbReference type="ARBA" id="ARBA00005820"/>
    </source>
</evidence>
<name>A0A327Z6J3_9ACTN</name>
<gene>
    <name evidence="7" type="ORF">B0I29_12796</name>
</gene>
<dbReference type="InterPro" id="IPR011990">
    <property type="entry name" value="TPR-like_helical_dom_sf"/>
</dbReference>
<keyword evidence="4" id="KW-0804">Transcription</keyword>
<dbReference type="GO" id="GO:0000160">
    <property type="term" value="P:phosphorelay signal transduction system"/>
    <property type="evidence" value="ECO:0007669"/>
    <property type="project" value="InterPro"/>
</dbReference>
<protein>
    <submittedName>
        <fullName evidence="7">Transcriptional regulator</fullName>
    </submittedName>
</protein>
<dbReference type="Pfam" id="PF13191">
    <property type="entry name" value="AAA_16"/>
    <property type="match status" value="1"/>
</dbReference>
<dbReference type="CDD" id="cd15831">
    <property type="entry name" value="BTAD"/>
    <property type="match status" value="1"/>
</dbReference>
<reference evidence="7 8" key="1">
    <citation type="submission" date="2018-06" db="EMBL/GenBank/DDBJ databases">
        <title>Genomic Encyclopedia of Type Strains, Phase III (KMG-III): the genomes of soil and plant-associated and newly described type strains.</title>
        <authorList>
            <person name="Whitman W."/>
        </authorList>
    </citation>
    <scope>NUCLEOTIDE SEQUENCE [LARGE SCALE GENOMIC DNA]</scope>
    <source>
        <strain evidence="7 8">CGMCC 4.7090</strain>
    </source>
</reference>
<evidence type="ECO:0000256" key="4">
    <source>
        <dbReference type="ARBA" id="ARBA00023163"/>
    </source>
</evidence>
<accession>A0A327Z6J3</accession>
<dbReference type="SMART" id="SM01043">
    <property type="entry name" value="BTAD"/>
    <property type="match status" value="1"/>
</dbReference>
<dbReference type="InterPro" id="IPR036388">
    <property type="entry name" value="WH-like_DNA-bd_sf"/>
</dbReference>
<evidence type="ECO:0000313" key="7">
    <source>
        <dbReference type="EMBL" id="RAK26506.1"/>
    </source>
</evidence>
<dbReference type="AlphaFoldDB" id="A0A327Z6J3"/>
<feature type="domain" description="OmpR/PhoB-type" evidence="6">
    <location>
        <begin position="16"/>
        <end position="120"/>
    </location>
</feature>
<dbReference type="OrthoDB" id="134712at2"/>
<keyword evidence="8" id="KW-1185">Reference proteome</keyword>
<dbReference type="InterPro" id="IPR041664">
    <property type="entry name" value="AAA_16"/>
</dbReference>
<keyword evidence="2" id="KW-0805">Transcription regulation</keyword>
<dbReference type="InterPro" id="IPR051677">
    <property type="entry name" value="AfsR-DnrI-RedD_regulator"/>
</dbReference>
<comment type="similarity">
    <text evidence="1">Belongs to the AfsR/DnrI/RedD regulatory family.</text>
</comment>
<dbReference type="SUPFAM" id="SSF46894">
    <property type="entry name" value="C-terminal effector domain of the bipartite response regulators"/>
    <property type="match status" value="1"/>
</dbReference>
<dbReference type="Pfam" id="PF03704">
    <property type="entry name" value="BTAD"/>
    <property type="match status" value="1"/>
</dbReference>
<dbReference type="SUPFAM" id="SSF48452">
    <property type="entry name" value="TPR-like"/>
    <property type="match status" value="1"/>
</dbReference>